<proteinExistence type="evidence at transcript level"/>
<reference evidence="2" key="1">
    <citation type="submission" date="2007-06" db="EMBL/GenBank/DDBJ databases">
        <title>Full length cDNA sequences from Sitka Spruce (Picea sitchensis).</title>
        <authorList>
            <person name="Ralph S.G."/>
            <person name="Chun H.E."/>
            <person name="Liao N."/>
            <person name="Ali J."/>
            <person name="Reid K."/>
            <person name="Kolosova N."/>
            <person name="Cooper N."/>
            <person name="Cullis C."/>
            <person name="Jancsik S."/>
            <person name="Moore R."/>
            <person name="Mayo M."/>
            <person name="Wagner S."/>
            <person name="Holt R.A."/>
            <person name="Jones S.J.M."/>
            <person name="Marra M.A."/>
            <person name="Ritland C.E."/>
            <person name="Ritland K."/>
            <person name="Bohlmann J."/>
        </authorList>
    </citation>
    <scope>NUCLEOTIDE SEQUENCE</scope>
    <source>
        <tissue evidence="2">Bark</tissue>
    </source>
</reference>
<sequence>MASKPTAEFMDVGSSVRKIDSRGGVQEDINDSHTDRSLQALHIQVVRIKKEDENLGEDQYRREGLSPRERLAIFDLMNSDAMKDVFLSNSRPVFRSPLGVNPEQASGPTPSGIRASR</sequence>
<accession>B8LQN8</accession>
<dbReference type="AlphaFoldDB" id="B8LQN8"/>
<organism evidence="2">
    <name type="scientific">Picea sitchensis</name>
    <name type="common">Sitka spruce</name>
    <name type="synonym">Pinus sitchensis</name>
    <dbReference type="NCBI Taxonomy" id="3332"/>
    <lineage>
        <taxon>Eukaryota</taxon>
        <taxon>Viridiplantae</taxon>
        <taxon>Streptophyta</taxon>
        <taxon>Embryophyta</taxon>
        <taxon>Tracheophyta</taxon>
        <taxon>Spermatophyta</taxon>
        <taxon>Pinopsida</taxon>
        <taxon>Pinidae</taxon>
        <taxon>Conifers I</taxon>
        <taxon>Pinales</taxon>
        <taxon>Pinaceae</taxon>
        <taxon>Picea</taxon>
    </lineage>
</organism>
<protein>
    <submittedName>
        <fullName evidence="2">Uncharacterized protein</fullName>
    </submittedName>
</protein>
<name>B8LQN8_PICSI</name>
<evidence type="ECO:0000313" key="2">
    <source>
        <dbReference type="EMBL" id="ABR17968.1"/>
    </source>
</evidence>
<feature type="region of interest" description="Disordered" evidence="1">
    <location>
        <begin position="94"/>
        <end position="117"/>
    </location>
</feature>
<dbReference type="EMBL" id="EF678193">
    <property type="protein sequence ID" value="ABR17968.1"/>
    <property type="molecule type" value="mRNA"/>
</dbReference>
<evidence type="ECO:0000256" key="1">
    <source>
        <dbReference type="SAM" id="MobiDB-lite"/>
    </source>
</evidence>